<evidence type="ECO:0000256" key="1">
    <source>
        <dbReference type="SAM" id="MobiDB-lite"/>
    </source>
</evidence>
<name>A0A9P5PL96_9AGAR</name>
<proteinExistence type="predicted"/>
<dbReference type="AlphaFoldDB" id="A0A9P5PL96"/>
<feature type="region of interest" description="Disordered" evidence="1">
    <location>
        <begin position="105"/>
        <end position="131"/>
    </location>
</feature>
<comment type="caution">
    <text evidence="2">The sequence shown here is derived from an EMBL/GenBank/DDBJ whole genome shotgun (WGS) entry which is preliminary data.</text>
</comment>
<dbReference type="Proteomes" id="UP000772434">
    <property type="component" value="Unassembled WGS sequence"/>
</dbReference>
<organism evidence="2 3">
    <name type="scientific">Rhodocollybia butyracea</name>
    <dbReference type="NCBI Taxonomy" id="206335"/>
    <lineage>
        <taxon>Eukaryota</taxon>
        <taxon>Fungi</taxon>
        <taxon>Dikarya</taxon>
        <taxon>Basidiomycota</taxon>
        <taxon>Agaricomycotina</taxon>
        <taxon>Agaricomycetes</taxon>
        <taxon>Agaricomycetidae</taxon>
        <taxon>Agaricales</taxon>
        <taxon>Marasmiineae</taxon>
        <taxon>Omphalotaceae</taxon>
        <taxon>Rhodocollybia</taxon>
    </lineage>
</organism>
<evidence type="ECO:0000313" key="3">
    <source>
        <dbReference type="Proteomes" id="UP000772434"/>
    </source>
</evidence>
<accession>A0A9P5PL96</accession>
<sequence>MSSNPKPNGRNIAQNASELSSTHQDILRLVNALSETHLPETDPETAELSESDLAALFKQIDGANGALNGVEDKLDGVLSNLDSLLAALEAAEGQKDIEAKVNGTEGMTAADKSGNAPSFTEAAAKDDKPEK</sequence>
<dbReference type="EMBL" id="JADNRY010000104">
    <property type="protein sequence ID" value="KAF9065381.1"/>
    <property type="molecule type" value="Genomic_DNA"/>
</dbReference>
<gene>
    <name evidence="2" type="ORF">BDP27DRAFT_57447</name>
</gene>
<keyword evidence="3" id="KW-1185">Reference proteome</keyword>
<protein>
    <submittedName>
        <fullName evidence="2">Uncharacterized protein</fullName>
    </submittedName>
</protein>
<feature type="region of interest" description="Disordered" evidence="1">
    <location>
        <begin position="1"/>
        <end position="20"/>
    </location>
</feature>
<dbReference type="OrthoDB" id="2595043at2759"/>
<evidence type="ECO:0000313" key="2">
    <source>
        <dbReference type="EMBL" id="KAF9065381.1"/>
    </source>
</evidence>
<reference evidence="2" key="1">
    <citation type="submission" date="2020-11" db="EMBL/GenBank/DDBJ databases">
        <authorList>
            <consortium name="DOE Joint Genome Institute"/>
            <person name="Ahrendt S."/>
            <person name="Riley R."/>
            <person name="Andreopoulos W."/>
            <person name="Labutti K."/>
            <person name="Pangilinan J."/>
            <person name="Ruiz-Duenas F.J."/>
            <person name="Barrasa J.M."/>
            <person name="Sanchez-Garcia M."/>
            <person name="Camarero S."/>
            <person name="Miyauchi S."/>
            <person name="Serrano A."/>
            <person name="Linde D."/>
            <person name="Babiker R."/>
            <person name="Drula E."/>
            <person name="Ayuso-Fernandez I."/>
            <person name="Pacheco R."/>
            <person name="Padilla G."/>
            <person name="Ferreira P."/>
            <person name="Barriuso J."/>
            <person name="Kellner H."/>
            <person name="Castanera R."/>
            <person name="Alfaro M."/>
            <person name="Ramirez L."/>
            <person name="Pisabarro A.G."/>
            <person name="Kuo A."/>
            <person name="Tritt A."/>
            <person name="Lipzen A."/>
            <person name="He G."/>
            <person name="Yan M."/>
            <person name="Ng V."/>
            <person name="Cullen D."/>
            <person name="Martin F."/>
            <person name="Rosso M.-N."/>
            <person name="Henrissat B."/>
            <person name="Hibbett D."/>
            <person name="Martinez A.T."/>
            <person name="Grigoriev I.V."/>
        </authorList>
    </citation>
    <scope>NUCLEOTIDE SEQUENCE</scope>
    <source>
        <strain evidence="2">AH 40177</strain>
    </source>
</reference>